<dbReference type="Gramene" id="PRQ15635">
    <property type="protein sequence ID" value="PRQ15635"/>
    <property type="gene ID" value="RchiOBHm_MTg0498751"/>
</dbReference>
<dbReference type="GO" id="GO:0034245">
    <property type="term" value="C:mitochondrial DNA-directed RNA polymerase complex"/>
    <property type="evidence" value="ECO:0007669"/>
    <property type="project" value="TreeGrafter"/>
</dbReference>
<dbReference type="PANTHER" id="PTHR10102">
    <property type="entry name" value="DNA-DIRECTED RNA POLYMERASE, MITOCHONDRIAL"/>
    <property type="match status" value="1"/>
</dbReference>
<dbReference type="SUPFAM" id="SSF56672">
    <property type="entry name" value="DNA/RNA polymerases"/>
    <property type="match status" value="1"/>
</dbReference>
<organism evidence="1 2">
    <name type="scientific">Rosa chinensis</name>
    <name type="common">China rose</name>
    <dbReference type="NCBI Taxonomy" id="74649"/>
    <lineage>
        <taxon>Eukaryota</taxon>
        <taxon>Viridiplantae</taxon>
        <taxon>Streptophyta</taxon>
        <taxon>Embryophyta</taxon>
        <taxon>Tracheophyta</taxon>
        <taxon>Spermatophyta</taxon>
        <taxon>Magnoliopsida</taxon>
        <taxon>eudicotyledons</taxon>
        <taxon>Gunneridae</taxon>
        <taxon>Pentapetalae</taxon>
        <taxon>rosids</taxon>
        <taxon>fabids</taxon>
        <taxon>Rosales</taxon>
        <taxon>Rosaceae</taxon>
        <taxon>Rosoideae</taxon>
        <taxon>Rosoideae incertae sedis</taxon>
        <taxon>Rosa</taxon>
    </lineage>
</organism>
<keyword evidence="1" id="KW-0804">Transcription</keyword>
<evidence type="ECO:0000313" key="1">
    <source>
        <dbReference type="EMBL" id="PRQ15635.1"/>
    </source>
</evidence>
<gene>
    <name evidence="1" type="ORF">RchiOBHm_MTg0498751</name>
</gene>
<keyword evidence="1" id="KW-0240">DNA-directed RNA polymerase</keyword>
<sequence>MLTSLTKFKGTAQFWKEKLSETKRRFFTSEMFTSLRMKTLSFIMIRSLTVNVLFIWYRTSLENVKINAVYRFENLVKMKSYKFQMKTFFSENRNSRFNDLIHCPNTICFLVSLSIFLNIRDFSILLTLYDYLTSVSDLNPLLSVTDLETLSSKTETFSCIVGFSPVRFNGKTHSRFISRHLKGNRSYSNGKKENESILKNFWENFINKLDDNYKECKNQPSNVVRYHESVFDVLDQFKFDYSNKDLPKEDYEKKLHSLQEQLEDLTMHFYSNSLFKSSNKLLNLLIGKDEITAKDYLKQRKIGLSEEEFKFIKPLGAYDLEALIIHVLATLFSSHHGTARVRVASLIEQLDSCVRMQTMMNEKPSYKKSTSKSYNIGVGLLELLLEKSLIALETYSDGESVSFTKEESGKRRYYNTKKCWALCNFDISLLPIRLNLPMVCKPLDWHVKKRKGRTTIKLSDMAGGYLSGLHGDAYNRFRILTSHDIDNYYILVDNEEEMCYALNTLQSVAFKINNTMLRFINKNRNALEAAGLLADRRLANINMLKASELLRQCHFKDADIQRIAGVNKLLTELSRMVQRARSEGFLLRIATAYLELTFYLPAFVDFRGRIYRPGGMHFHGCDLAKSLIVFADTPERVKPERVNAAFLSPAGSWGKRQEIAASTAFKFQKFPSNMKAFNWIMNMYDKYL</sequence>
<evidence type="ECO:0000313" key="2">
    <source>
        <dbReference type="Proteomes" id="UP000238479"/>
    </source>
</evidence>
<dbReference type="GO" id="GO:0003677">
    <property type="term" value="F:DNA binding"/>
    <property type="evidence" value="ECO:0007669"/>
    <property type="project" value="InterPro"/>
</dbReference>
<dbReference type="OMA" id="LETIAIW"/>
<keyword evidence="2" id="KW-1185">Reference proteome</keyword>
<keyword evidence="1" id="KW-0496">Mitochondrion</keyword>
<dbReference type="InterPro" id="IPR002092">
    <property type="entry name" value="DNA-dir_Rpol_phage-type"/>
</dbReference>
<geneLocation type="mitochondrion" evidence="1"/>
<comment type="caution">
    <text evidence="1">The sequence shown here is derived from an EMBL/GenBank/DDBJ whole genome shotgun (WGS) entry which is preliminary data.</text>
</comment>
<dbReference type="AlphaFoldDB" id="A0A2P6P130"/>
<proteinExistence type="predicted"/>
<reference evidence="1 2" key="1">
    <citation type="journal article" date="2018" name="Nat. Genet.">
        <title>The Rosa genome provides new insights in the design of modern roses.</title>
        <authorList>
            <person name="Bendahmane M."/>
        </authorList>
    </citation>
    <scope>NUCLEOTIDE SEQUENCE [LARGE SCALE GENOMIC DNA]</scope>
    <source>
        <strain evidence="2">cv. Old Blush</strain>
    </source>
</reference>
<dbReference type="GO" id="GO:0003899">
    <property type="term" value="F:DNA-directed RNA polymerase activity"/>
    <property type="evidence" value="ECO:0007669"/>
    <property type="project" value="InterPro"/>
</dbReference>
<dbReference type="Proteomes" id="UP000238479">
    <property type="component" value="Mitochondrion MT"/>
</dbReference>
<dbReference type="PANTHER" id="PTHR10102:SF8">
    <property type="entry name" value="DNA-DIRECTED RNA POLYMERASE-RELATED"/>
    <property type="match status" value="1"/>
</dbReference>
<protein>
    <submittedName>
        <fullName evidence="1">Putative DNA-directed RNA polymerase, phage-type</fullName>
    </submittedName>
</protein>
<dbReference type="InterPro" id="IPR043502">
    <property type="entry name" value="DNA/RNA_pol_sf"/>
</dbReference>
<name>A0A2P6P130_ROSCH</name>
<dbReference type="GO" id="GO:0006390">
    <property type="term" value="P:mitochondrial transcription"/>
    <property type="evidence" value="ECO:0007669"/>
    <property type="project" value="TreeGrafter"/>
</dbReference>
<accession>A0A2P6P130</accession>
<dbReference type="EMBL" id="PDCK01000047">
    <property type="protein sequence ID" value="PRQ15635.1"/>
    <property type="molecule type" value="Genomic_DNA"/>
</dbReference>